<organism evidence="1 2">
    <name type="scientific">Smittium angustum</name>
    <dbReference type="NCBI Taxonomy" id="133377"/>
    <lineage>
        <taxon>Eukaryota</taxon>
        <taxon>Fungi</taxon>
        <taxon>Fungi incertae sedis</taxon>
        <taxon>Zoopagomycota</taxon>
        <taxon>Kickxellomycotina</taxon>
        <taxon>Harpellomycetes</taxon>
        <taxon>Harpellales</taxon>
        <taxon>Legeriomycetaceae</taxon>
        <taxon>Smittium</taxon>
    </lineage>
</organism>
<evidence type="ECO:0000313" key="1">
    <source>
        <dbReference type="EMBL" id="PWA02240.1"/>
    </source>
</evidence>
<dbReference type="Gene3D" id="3.70.10.10">
    <property type="match status" value="1"/>
</dbReference>
<comment type="caution">
    <text evidence="1">The sequence shown here is derived from an EMBL/GenBank/DDBJ whole genome shotgun (WGS) entry which is preliminary data.</text>
</comment>
<dbReference type="Proteomes" id="UP000245591">
    <property type="component" value="Unassembled WGS sequence"/>
</dbReference>
<keyword evidence="2" id="KW-1185">Reference proteome</keyword>
<dbReference type="GO" id="GO:0000077">
    <property type="term" value="P:DNA damage checkpoint signaling"/>
    <property type="evidence" value="ECO:0007669"/>
    <property type="project" value="InterPro"/>
</dbReference>
<dbReference type="Pfam" id="PF04005">
    <property type="entry name" value="Hus1"/>
    <property type="match status" value="1"/>
</dbReference>
<protein>
    <submittedName>
        <fullName evidence="1">Uncharacterized protein</fullName>
    </submittedName>
</protein>
<sequence>MKFKAQLQHNNILQKSCWKTTIDNSGHTDSSANSCTNEPCKGTYTTCCATSKDEFENEEEYNEHLTRPFSCSISMKNFIKFLYAHYIVPTSIVCIIIEQHAVIFTVYISSTAIGAHFEDQSNACGAMTYYIPAHLK</sequence>
<dbReference type="AlphaFoldDB" id="A0A2U1JAU0"/>
<reference evidence="1 2" key="1">
    <citation type="journal article" date="2018" name="MBio">
        <title>Comparative Genomics Reveals the Core Gene Toolbox for the Fungus-Insect Symbiosis.</title>
        <authorList>
            <person name="Wang Y."/>
            <person name="Stata M."/>
            <person name="Wang W."/>
            <person name="Stajich J.E."/>
            <person name="White M.M."/>
            <person name="Moncalvo J.M."/>
        </authorList>
    </citation>
    <scope>NUCLEOTIDE SEQUENCE [LARGE SCALE GENOMIC DNA]</scope>
    <source>
        <strain evidence="1 2">AUS-126-30</strain>
    </source>
</reference>
<dbReference type="EMBL" id="MBFU01000093">
    <property type="protein sequence ID" value="PWA02240.1"/>
    <property type="molecule type" value="Genomic_DNA"/>
</dbReference>
<accession>A0A2U1JAU0</accession>
<proteinExistence type="predicted"/>
<gene>
    <name evidence="1" type="ORF">BB558_001630</name>
</gene>
<evidence type="ECO:0000313" key="2">
    <source>
        <dbReference type="Proteomes" id="UP000245591"/>
    </source>
</evidence>
<dbReference type="GO" id="GO:0030896">
    <property type="term" value="C:checkpoint clamp complex"/>
    <property type="evidence" value="ECO:0007669"/>
    <property type="project" value="InterPro"/>
</dbReference>
<dbReference type="InterPro" id="IPR007150">
    <property type="entry name" value="HUS1/Mec3"/>
</dbReference>
<name>A0A2U1JAU0_SMIAN</name>